<dbReference type="InterPro" id="IPR052156">
    <property type="entry name" value="BCAA_Transport_ATP-bd_LivF"/>
</dbReference>
<dbReference type="Proteomes" id="UP001596383">
    <property type="component" value="Unassembled WGS sequence"/>
</dbReference>
<dbReference type="SMART" id="SM00382">
    <property type="entry name" value="AAA"/>
    <property type="match status" value="1"/>
</dbReference>
<evidence type="ECO:0000256" key="3">
    <source>
        <dbReference type="ARBA" id="ARBA00022741"/>
    </source>
</evidence>
<evidence type="ECO:0000256" key="2">
    <source>
        <dbReference type="ARBA" id="ARBA00022448"/>
    </source>
</evidence>
<keyword evidence="5" id="KW-0029">Amino-acid transport</keyword>
<reference evidence="7 8" key="1">
    <citation type="journal article" date="2019" name="Int. J. Syst. Evol. Microbiol.">
        <title>The Global Catalogue of Microorganisms (GCM) 10K type strain sequencing project: providing services to taxonomists for standard genome sequencing and annotation.</title>
        <authorList>
            <consortium name="The Broad Institute Genomics Platform"/>
            <consortium name="The Broad Institute Genome Sequencing Center for Infectious Disease"/>
            <person name="Wu L."/>
            <person name="Ma J."/>
        </authorList>
    </citation>
    <scope>NUCLEOTIDE SEQUENCE [LARGE SCALE GENOMIC DNA]</scope>
    <source>
        <strain evidence="7 8">LMG 29247</strain>
    </source>
</reference>
<dbReference type="CDD" id="cd03224">
    <property type="entry name" value="ABC_TM1139_LivF_branched"/>
    <property type="match status" value="1"/>
</dbReference>
<dbReference type="AlphaFoldDB" id="A0ABD5SFB6"/>
<organism evidence="7 8">
    <name type="scientific">Natrinema soli</name>
    <dbReference type="NCBI Taxonomy" id="1930624"/>
    <lineage>
        <taxon>Archaea</taxon>
        <taxon>Methanobacteriati</taxon>
        <taxon>Methanobacteriota</taxon>
        <taxon>Stenosarchaea group</taxon>
        <taxon>Halobacteria</taxon>
        <taxon>Halobacteriales</taxon>
        <taxon>Natrialbaceae</taxon>
        <taxon>Natrinema</taxon>
    </lineage>
</organism>
<dbReference type="Pfam" id="PF00005">
    <property type="entry name" value="ABC_tran"/>
    <property type="match status" value="1"/>
</dbReference>
<name>A0ABD5SFB6_9EURY</name>
<feature type="domain" description="ABC transporter" evidence="6">
    <location>
        <begin position="4"/>
        <end position="235"/>
    </location>
</feature>
<sequence>MTLLAIDGLEAGYETGQVLFDVDLEIAEGEIVSLLGRNGAGKTTTMRSIVGADMPHVSAGTITFREQNLLERRSHEIAELGLSYVPEARRCFPRLTVTENIHVAATAVNDPLPESDMFEVFPELDEIRDRQAKNLSGGQQQMVAIARALVANPDLMLLDEPCEGLAPMIVRQVESAIQRINDERDVTVLMVEQNVAAAMAIADRHYILEEGHLVDEVTTERLRADDELRQAYLGV</sequence>
<dbReference type="InterPro" id="IPR003439">
    <property type="entry name" value="ABC_transporter-like_ATP-bd"/>
</dbReference>
<dbReference type="Gene3D" id="3.40.50.300">
    <property type="entry name" value="P-loop containing nucleotide triphosphate hydrolases"/>
    <property type="match status" value="1"/>
</dbReference>
<keyword evidence="4 7" id="KW-0067">ATP-binding</keyword>
<dbReference type="InterPro" id="IPR003593">
    <property type="entry name" value="AAA+_ATPase"/>
</dbReference>
<dbReference type="PANTHER" id="PTHR43820:SF2">
    <property type="entry name" value="ABC TRANSPORTER ATP-BINDING PROTEIN"/>
    <property type="match status" value="1"/>
</dbReference>
<protein>
    <submittedName>
        <fullName evidence="7">ABC transporter ATP-binding protein</fullName>
    </submittedName>
</protein>
<keyword evidence="2" id="KW-0813">Transport</keyword>
<evidence type="ECO:0000256" key="1">
    <source>
        <dbReference type="ARBA" id="ARBA00005417"/>
    </source>
</evidence>
<dbReference type="RefSeq" id="WP_273736877.1">
    <property type="nucleotide sequence ID" value="NZ_JAQIVI010000022.1"/>
</dbReference>
<dbReference type="GO" id="GO:0006865">
    <property type="term" value="P:amino acid transport"/>
    <property type="evidence" value="ECO:0007669"/>
    <property type="project" value="UniProtKB-KW"/>
</dbReference>
<dbReference type="InterPro" id="IPR017871">
    <property type="entry name" value="ABC_transporter-like_CS"/>
</dbReference>
<dbReference type="PANTHER" id="PTHR43820">
    <property type="entry name" value="HIGH-AFFINITY BRANCHED-CHAIN AMINO ACID TRANSPORT ATP-BINDING PROTEIN LIVF"/>
    <property type="match status" value="1"/>
</dbReference>
<keyword evidence="3" id="KW-0547">Nucleotide-binding</keyword>
<dbReference type="EMBL" id="JBHSWV010000022">
    <property type="protein sequence ID" value="MFC6763777.1"/>
    <property type="molecule type" value="Genomic_DNA"/>
</dbReference>
<evidence type="ECO:0000313" key="7">
    <source>
        <dbReference type="EMBL" id="MFC6763777.1"/>
    </source>
</evidence>
<accession>A0ABD5SFB6</accession>
<dbReference type="PROSITE" id="PS00211">
    <property type="entry name" value="ABC_TRANSPORTER_1"/>
    <property type="match status" value="1"/>
</dbReference>
<comment type="similarity">
    <text evidence="1">Belongs to the ABC transporter superfamily.</text>
</comment>
<evidence type="ECO:0000256" key="4">
    <source>
        <dbReference type="ARBA" id="ARBA00022840"/>
    </source>
</evidence>
<proteinExistence type="inferred from homology"/>
<keyword evidence="8" id="KW-1185">Reference proteome</keyword>
<gene>
    <name evidence="7" type="ORF">ACFQE6_01445</name>
</gene>
<dbReference type="GO" id="GO:0005524">
    <property type="term" value="F:ATP binding"/>
    <property type="evidence" value="ECO:0007669"/>
    <property type="project" value="UniProtKB-KW"/>
</dbReference>
<dbReference type="PROSITE" id="PS50893">
    <property type="entry name" value="ABC_TRANSPORTER_2"/>
    <property type="match status" value="1"/>
</dbReference>
<evidence type="ECO:0000313" key="8">
    <source>
        <dbReference type="Proteomes" id="UP001596383"/>
    </source>
</evidence>
<dbReference type="SUPFAM" id="SSF52540">
    <property type="entry name" value="P-loop containing nucleoside triphosphate hydrolases"/>
    <property type="match status" value="1"/>
</dbReference>
<dbReference type="InterPro" id="IPR027417">
    <property type="entry name" value="P-loop_NTPase"/>
</dbReference>
<evidence type="ECO:0000259" key="6">
    <source>
        <dbReference type="PROSITE" id="PS50893"/>
    </source>
</evidence>
<comment type="caution">
    <text evidence="7">The sequence shown here is derived from an EMBL/GenBank/DDBJ whole genome shotgun (WGS) entry which is preliminary data.</text>
</comment>
<evidence type="ECO:0000256" key="5">
    <source>
        <dbReference type="ARBA" id="ARBA00022970"/>
    </source>
</evidence>